<organism evidence="1 2">
    <name type="scientific">Euroglyphus maynei</name>
    <name type="common">Mayne's house dust mite</name>
    <dbReference type="NCBI Taxonomy" id="6958"/>
    <lineage>
        <taxon>Eukaryota</taxon>
        <taxon>Metazoa</taxon>
        <taxon>Ecdysozoa</taxon>
        <taxon>Arthropoda</taxon>
        <taxon>Chelicerata</taxon>
        <taxon>Arachnida</taxon>
        <taxon>Acari</taxon>
        <taxon>Acariformes</taxon>
        <taxon>Sarcoptiformes</taxon>
        <taxon>Astigmata</taxon>
        <taxon>Psoroptidia</taxon>
        <taxon>Analgoidea</taxon>
        <taxon>Pyroglyphidae</taxon>
        <taxon>Pyroglyphinae</taxon>
        <taxon>Euroglyphus</taxon>
    </lineage>
</organism>
<dbReference type="Proteomes" id="UP000194236">
    <property type="component" value="Unassembled WGS sequence"/>
</dbReference>
<keyword evidence="2" id="KW-1185">Reference proteome</keyword>
<name>A0A1Y3BJX4_EURMA</name>
<sequence>MMATNLHQLVGRIIFATVISISYDRMKRVMNRTTNDVYNVLRISFAWLPPII</sequence>
<dbReference type="AlphaFoldDB" id="A0A1Y3BJX4"/>
<proteinExistence type="predicted"/>
<accession>A0A1Y3BJX4</accession>
<comment type="caution">
    <text evidence="1">The sequence shown here is derived from an EMBL/GenBank/DDBJ whole genome shotgun (WGS) entry which is preliminary data.</text>
</comment>
<reference evidence="1 2" key="1">
    <citation type="submission" date="2017-03" db="EMBL/GenBank/DDBJ databases">
        <title>Genome Survey of Euroglyphus maynei.</title>
        <authorList>
            <person name="Arlian L.G."/>
            <person name="Morgan M.S."/>
            <person name="Rider S.D."/>
        </authorList>
    </citation>
    <scope>NUCLEOTIDE SEQUENCE [LARGE SCALE GENOMIC DNA]</scope>
    <source>
        <strain evidence="1">Arlian Lab</strain>
        <tissue evidence="1">Whole body</tissue>
    </source>
</reference>
<dbReference type="EMBL" id="MUJZ01015065">
    <property type="protein sequence ID" value="OTF81152.1"/>
    <property type="molecule type" value="Genomic_DNA"/>
</dbReference>
<gene>
    <name evidence="1" type="ORF">BLA29_010870</name>
</gene>
<protein>
    <submittedName>
        <fullName evidence="1">Uncharacterized protein</fullName>
    </submittedName>
</protein>
<evidence type="ECO:0000313" key="2">
    <source>
        <dbReference type="Proteomes" id="UP000194236"/>
    </source>
</evidence>
<evidence type="ECO:0000313" key="1">
    <source>
        <dbReference type="EMBL" id="OTF81152.1"/>
    </source>
</evidence>